<accession>A0AA88Y3U4</accession>
<proteinExistence type="predicted"/>
<feature type="domain" description="PH" evidence="2">
    <location>
        <begin position="1"/>
        <end position="98"/>
    </location>
</feature>
<dbReference type="SMART" id="SM00233">
    <property type="entry name" value="PH"/>
    <property type="match status" value="1"/>
</dbReference>
<dbReference type="PANTHER" id="PTHR15126">
    <property type="entry name" value="SH3-BINDING"/>
    <property type="match status" value="1"/>
</dbReference>
<keyword evidence="4" id="KW-1185">Reference proteome</keyword>
<dbReference type="PROSITE" id="PS50003">
    <property type="entry name" value="PH_DOMAIN"/>
    <property type="match status" value="1"/>
</dbReference>
<evidence type="ECO:0000313" key="3">
    <source>
        <dbReference type="EMBL" id="KAK3095337.1"/>
    </source>
</evidence>
<comment type="caution">
    <text evidence="3">The sequence shown here is derived from an EMBL/GenBank/DDBJ whole genome shotgun (WGS) entry which is preliminary data.</text>
</comment>
<organism evidence="3 4">
    <name type="scientific">Pinctada imbricata</name>
    <name type="common">Atlantic pearl-oyster</name>
    <name type="synonym">Pinctada martensii</name>
    <dbReference type="NCBI Taxonomy" id="66713"/>
    <lineage>
        <taxon>Eukaryota</taxon>
        <taxon>Metazoa</taxon>
        <taxon>Spiralia</taxon>
        <taxon>Lophotrochozoa</taxon>
        <taxon>Mollusca</taxon>
        <taxon>Bivalvia</taxon>
        <taxon>Autobranchia</taxon>
        <taxon>Pteriomorphia</taxon>
        <taxon>Pterioida</taxon>
        <taxon>Pterioidea</taxon>
        <taxon>Pteriidae</taxon>
        <taxon>Pinctada</taxon>
    </lineage>
</organism>
<feature type="region of interest" description="Disordered" evidence="1">
    <location>
        <begin position="159"/>
        <end position="258"/>
    </location>
</feature>
<evidence type="ECO:0000259" key="2">
    <source>
        <dbReference type="PROSITE" id="PS50003"/>
    </source>
</evidence>
<dbReference type="SUPFAM" id="SSF50729">
    <property type="entry name" value="PH domain-like"/>
    <property type="match status" value="1"/>
</dbReference>
<gene>
    <name evidence="3" type="ORF">FSP39_013388</name>
</gene>
<sequence length="300" mass="34327">MVLANCFISFFISGPQVYMVLANGCIYYFNNDYSKAPHGKFSLYGYSSVKRDKSISVKQAPFPFRIEHSNPEFKTYIFATSSEKEMKEWMKYIKGQMVTANGQTAENYYYTYRKAGKIIKQAAEDDKSLTYQDIETDIYATGTFTPSTDYSAKFGVKLQNEDSDDDELQKVPAPPPRKPKKQGKEGVRDPRDRPPQPIPGQEAPPTYAAPKLPSRNKDKKTDPDKPEIPPRDQTHSSTLERETDPFGELQEGEFYLKKDGPHEHSIEMLLYVYHTETLPTAEVMLTTPYKLHPKYKPVES</sequence>
<dbReference type="GO" id="GO:0017124">
    <property type="term" value="F:SH3 domain binding"/>
    <property type="evidence" value="ECO:0007669"/>
    <property type="project" value="TreeGrafter"/>
</dbReference>
<dbReference type="EMBL" id="VSWD01000008">
    <property type="protein sequence ID" value="KAK3095337.1"/>
    <property type="molecule type" value="Genomic_DNA"/>
</dbReference>
<dbReference type="InterPro" id="IPR001849">
    <property type="entry name" value="PH_domain"/>
</dbReference>
<dbReference type="InterPro" id="IPR035848">
    <property type="entry name" value="SH3BP2"/>
</dbReference>
<reference evidence="3" key="1">
    <citation type="submission" date="2019-08" db="EMBL/GenBank/DDBJ databases">
        <title>The improved chromosome-level genome for the pearl oyster Pinctada fucata martensii using PacBio sequencing and Hi-C.</title>
        <authorList>
            <person name="Zheng Z."/>
        </authorList>
    </citation>
    <scope>NUCLEOTIDE SEQUENCE</scope>
    <source>
        <strain evidence="3">ZZ-2019</strain>
        <tissue evidence="3">Adductor muscle</tissue>
    </source>
</reference>
<protein>
    <recommendedName>
        <fullName evidence="2">PH domain-containing protein</fullName>
    </recommendedName>
</protein>
<dbReference type="InterPro" id="IPR011993">
    <property type="entry name" value="PH-like_dom_sf"/>
</dbReference>
<dbReference type="PANTHER" id="PTHR15126:SF4">
    <property type="entry name" value="SH3 DOMAIN-BINDING PROTEIN 2"/>
    <property type="match status" value="1"/>
</dbReference>
<name>A0AA88Y3U4_PINIB</name>
<dbReference type="GO" id="GO:0007165">
    <property type="term" value="P:signal transduction"/>
    <property type="evidence" value="ECO:0007669"/>
    <property type="project" value="InterPro"/>
</dbReference>
<feature type="compositionally biased region" description="Basic and acidic residues" evidence="1">
    <location>
        <begin position="215"/>
        <end position="244"/>
    </location>
</feature>
<dbReference type="Pfam" id="PF00169">
    <property type="entry name" value="PH"/>
    <property type="match status" value="1"/>
</dbReference>
<dbReference type="AlphaFoldDB" id="A0AA88Y3U4"/>
<dbReference type="Proteomes" id="UP001186944">
    <property type="component" value="Unassembled WGS sequence"/>
</dbReference>
<dbReference type="Gene3D" id="2.30.29.30">
    <property type="entry name" value="Pleckstrin-homology domain (PH domain)/Phosphotyrosine-binding domain (PTB)"/>
    <property type="match status" value="1"/>
</dbReference>
<evidence type="ECO:0000313" key="4">
    <source>
        <dbReference type="Proteomes" id="UP001186944"/>
    </source>
</evidence>
<evidence type="ECO:0000256" key="1">
    <source>
        <dbReference type="SAM" id="MobiDB-lite"/>
    </source>
</evidence>
<feature type="compositionally biased region" description="Basic and acidic residues" evidence="1">
    <location>
        <begin position="182"/>
        <end position="194"/>
    </location>
</feature>